<evidence type="ECO:0000256" key="6">
    <source>
        <dbReference type="ARBA" id="ARBA00022989"/>
    </source>
</evidence>
<feature type="transmembrane region" description="Helical" evidence="8">
    <location>
        <begin position="230"/>
        <end position="253"/>
    </location>
</feature>
<evidence type="ECO:0000256" key="5">
    <source>
        <dbReference type="ARBA" id="ARBA00022692"/>
    </source>
</evidence>
<dbReference type="EMBL" id="QQXK01000002">
    <property type="protein sequence ID" value="RII43543.1"/>
    <property type="molecule type" value="Genomic_DNA"/>
</dbReference>
<feature type="transmembrane region" description="Helical" evidence="8">
    <location>
        <begin position="140"/>
        <end position="163"/>
    </location>
</feature>
<evidence type="ECO:0000256" key="9">
    <source>
        <dbReference type="SAM" id="MobiDB-lite"/>
    </source>
</evidence>
<evidence type="ECO:0000259" key="10">
    <source>
        <dbReference type="PROSITE" id="PS50928"/>
    </source>
</evidence>
<evidence type="ECO:0000256" key="4">
    <source>
        <dbReference type="ARBA" id="ARBA00022475"/>
    </source>
</evidence>
<feature type="domain" description="ABC transmembrane type-1" evidence="10">
    <location>
        <begin position="104"/>
        <end position="304"/>
    </location>
</feature>
<dbReference type="PROSITE" id="PS50928">
    <property type="entry name" value="ABC_TM1"/>
    <property type="match status" value="1"/>
</dbReference>
<evidence type="ECO:0000256" key="3">
    <source>
        <dbReference type="ARBA" id="ARBA00022448"/>
    </source>
</evidence>
<dbReference type="InterPro" id="IPR035906">
    <property type="entry name" value="MetI-like_sf"/>
</dbReference>
<accession>A0A399JDA4</accession>
<dbReference type="GO" id="GO:0055085">
    <property type="term" value="P:transmembrane transport"/>
    <property type="evidence" value="ECO:0007669"/>
    <property type="project" value="InterPro"/>
</dbReference>
<dbReference type="Gene3D" id="1.10.3720.10">
    <property type="entry name" value="MetI-like"/>
    <property type="match status" value="1"/>
</dbReference>
<protein>
    <submittedName>
        <fullName evidence="11">ABC transporter permease</fullName>
    </submittedName>
</protein>
<dbReference type="RefSeq" id="WP_119423302.1">
    <property type="nucleotide sequence ID" value="NZ_QQXK01000002.1"/>
</dbReference>
<dbReference type="CDD" id="cd06261">
    <property type="entry name" value="TM_PBP2"/>
    <property type="match status" value="1"/>
</dbReference>
<name>A0A399JDA4_9MICC</name>
<dbReference type="Proteomes" id="UP000265419">
    <property type="component" value="Unassembled WGS sequence"/>
</dbReference>
<evidence type="ECO:0000313" key="11">
    <source>
        <dbReference type="EMBL" id="RII43543.1"/>
    </source>
</evidence>
<feature type="region of interest" description="Disordered" evidence="9">
    <location>
        <begin position="1"/>
        <end position="24"/>
    </location>
</feature>
<sequence>MSTTTNPAPAAPAGSPAPAPTPARPRAGLGDRLSTVLYRHAWLRLLGLLGLPMLWLGVLYLGSLALLLITAFWTTDSFTSQVIPAFTWENFSEILTVAAYRDTALRTIGIALAVTVLCAVIAIPLGLYMAKIASPRVRTWLAIGITLPLWAGYLVKVFSWRITFSEGGPLEWLLAPLGLSGPGYGTTALVITLAYLWFPYMAVPVYTAFRSIPDNLFEASADLGGKAWRTVFSVALPLLKPALIAGSIFTFSLSLGDYIAAQFVGGKTQVIGTVIASNINLNPPLAAAFATVPILVVVLYLFLARKSGALKHF</sequence>
<comment type="caution">
    <text evidence="11">The sequence shown here is derived from an EMBL/GenBank/DDBJ whole genome shotgun (WGS) entry which is preliminary data.</text>
</comment>
<feature type="transmembrane region" description="Helical" evidence="8">
    <location>
        <begin position="183"/>
        <end position="209"/>
    </location>
</feature>
<gene>
    <name evidence="11" type="ORF">DWB68_01115</name>
</gene>
<dbReference type="GO" id="GO:0005886">
    <property type="term" value="C:plasma membrane"/>
    <property type="evidence" value="ECO:0007669"/>
    <property type="project" value="UniProtKB-SubCell"/>
</dbReference>
<dbReference type="Pfam" id="PF00528">
    <property type="entry name" value="BPD_transp_1"/>
    <property type="match status" value="1"/>
</dbReference>
<feature type="transmembrane region" description="Helical" evidence="8">
    <location>
        <begin position="42"/>
        <end position="73"/>
    </location>
</feature>
<dbReference type="InterPro" id="IPR000515">
    <property type="entry name" value="MetI-like"/>
</dbReference>
<proteinExistence type="inferred from homology"/>
<feature type="compositionally biased region" description="Low complexity" evidence="9">
    <location>
        <begin position="1"/>
        <end position="14"/>
    </location>
</feature>
<keyword evidence="7 8" id="KW-0472">Membrane</keyword>
<feature type="transmembrane region" description="Helical" evidence="8">
    <location>
        <begin position="108"/>
        <end position="128"/>
    </location>
</feature>
<dbReference type="PANTHER" id="PTHR42929:SF1">
    <property type="entry name" value="INNER MEMBRANE ABC TRANSPORTER PERMEASE PROTEIN YDCU-RELATED"/>
    <property type="match status" value="1"/>
</dbReference>
<dbReference type="PANTHER" id="PTHR42929">
    <property type="entry name" value="INNER MEMBRANE ABC TRANSPORTER PERMEASE PROTEIN YDCU-RELATED-RELATED"/>
    <property type="match status" value="1"/>
</dbReference>
<evidence type="ECO:0000256" key="8">
    <source>
        <dbReference type="RuleBase" id="RU363032"/>
    </source>
</evidence>
<keyword evidence="4" id="KW-1003">Cell membrane</keyword>
<keyword evidence="6 8" id="KW-1133">Transmembrane helix</keyword>
<keyword evidence="3 8" id="KW-0813">Transport</keyword>
<evidence type="ECO:0000256" key="1">
    <source>
        <dbReference type="ARBA" id="ARBA00004651"/>
    </source>
</evidence>
<comment type="similarity">
    <text evidence="2">Belongs to the binding-protein-dependent transport system permease family. CysTW subfamily.</text>
</comment>
<evidence type="ECO:0000256" key="2">
    <source>
        <dbReference type="ARBA" id="ARBA00007069"/>
    </source>
</evidence>
<keyword evidence="12" id="KW-1185">Reference proteome</keyword>
<feature type="transmembrane region" description="Helical" evidence="8">
    <location>
        <begin position="285"/>
        <end position="303"/>
    </location>
</feature>
<keyword evidence="5 8" id="KW-0812">Transmembrane</keyword>
<dbReference type="SUPFAM" id="SSF161098">
    <property type="entry name" value="MetI-like"/>
    <property type="match status" value="1"/>
</dbReference>
<evidence type="ECO:0000313" key="12">
    <source>
        <dbReference type="Proteomes" id="UP000265419"/>
    </source>
</evidence>
<organism evidence="11 12">
    <name type="scientific">Galactobacter valiniphilus</name>
    <dbReference type="NCBI Taxonomy" id="2676122"/>
    <lineage>
        <taxon>Bacteria</taxon>
        <taxon>Bacillati</taxon>
        <taxon>Actinomycetota</taxon>
        <taxon>Actinomycetes</taxon>
        <taxon>Micrococcales</taxon>
        <taxon>Micrococcaceae</taxon>
        <taxon>Galactobacter</taxon>
    </lineage>
</organism>
<evidence type="ECO:0000256" key="7">
    <source>
        <dbReference type="ARBA" id="ARBA00023136"/>
    </source>
</evidence>
<reference evidence="11 12" key="1">
    <citation type="submission" date="2018-07" db="EMBL/GenBank/DDBJ databases">
        <title>Arthrobacter sp. nov., isolated from raw cow's milk with high bacterial count.</title>
        <authorList>
            <person name="Hahne J."/>
            <person name="Isele D."/>
            <person name="Lipski A."/>
        </authorList>
    </citation>
    <scope>NUCLEOTIDE SEQUENCE [LARGE SCALE GENOMIC DNA]</scope>
    <source>
        <strain evidence="11 12">JZ R-35</strain>
    </source>
</reference>
<dbReference type="AlphaFoldDB" id="A0A399JDA4"/>
<comment type="subcellular location">
    <subcellularLocation>
        <location evidence="1 8">Cell membrane</location>
        <topology evidence="1 8">Multi-pass membrane protein</topology>
    </subcellularLocation>
</comment>